<sequence length="65" mass="7894">MSDDKYLITECSAQEFRDWMRENGLNIDFISDRTLDAEDLKFRHDVRRAFLLDLEQRRRGRAETK</sequence>
<reference evidence="1" key="1">
    <citation type="submission" date="2020-03" db="EMBL/GenBank/DDBJ databases">
        <title>The deep terrestrial virosphere.</title>
        <authorList>
            <person name="Holmfeldt K."/>
            <person name="Nilsson E."/>
            <person name="Simone D."/>
            <person name="Lopez-Fernandez M."/>
            <person name="Wu X."/>
            <person name="de Brujin I."/>
            <person name="Lundin D."/>
            <person name="Andersson A."/>
            <person name="Bertilsson S."/>
            <person name="Dopson M."/>
        </authorList>
    </citation>
    <scope>NUCLEOTIDE SEQUENCE</scope>
    <source>
        <strain evidence="1">MM171A01284</strain>
        <strain evidence="2">MM171B03160</strain>
    </source>
</reference>
<name>A0A6M3LV30_9ZZZZ</name>
<dbReference type="EMBL" id="MT143952">
    <property type="protein sequence ID" value="QJH93170.1"/>
    <property type="molecule type" value="Genomic_DNA"/>
</dbReference>
<organism evidence="1">
    <name type="scientific">viral metagenome</name>
    <dbReference type="NCBI Taxonomy" id="1070528"/>
    <lineage>
        <taxon>unclassified sequences</taxon>
        <taxon>metagenomes</taxon>
        <taxon>organismal metagenomes</taxon>
    </lineage>
</organism>
<protein>
    <submittedName>
        <fullName evidence="1">Uncharacterized protein</fullName>
    </submittedName>
</protein>
<accession>A0A6M3LV30</accession>
<evidence type="ECO:0000313" key="2">
    <source>
        <dbReference type="EMBL" id="QJH93170.1"/>
    </source>
</evidence>
<dbReference type="EMBL" id="MT143631">
    <property type="protein sequence ID" value="QJA99147.1"/>
    <property type="molecule type" value="Genomic_DNA"/>
</dbReference>
<dbReference type="AlphaFoldDB" id="A0A6M3LV30"/>
<gene>
    <name evidence="1" type="ORF">MM171A01284_0008</name>
    <name evidence="2" type="ORF">MM171B03160_0008</name>
</gene>
<proteinExistence type="predicted"/>
<evidence type="ECO:0000313" key="1">
    <source>
        <dbReference type="EMBL" id="QJA99147.1"/>
    </source>
</evidence>